<comment type="subcellular location">
    <subcellularLocation>
        <location evidence="1">Cytoplasm</location>
    </subcellularLocation>
</comment>
<feature type="region of interest" description="Disordered" evidence="7">
    <location>
        <begin position="148"/>
        <end position="207"/>
    </location>
</feature>
<dbReference type="OrthoDB" id="19141at2759"/>
<evidence type="ECO:0000256" key="5">
    <source>
        <dbReference type="ARBA" id="ARBA00022917"/>
    </source>
</evidence>
<dbReference type="InParanoid" id="A0A163JWW2"/>
<feature type="compositionally biased region" description="Basic residues" evidence="7">
    <location>
        <begin position="189"/>
        <end position="198"/>
    </location>
</feature>
<dbReference type="InterPro" id="IPR051270">
    <property type="entry name" value="Tyrosine-tRNA_ligase_regulator"/>
</dbReference>
<evidence type="ECO:0000256" key="6">
    <source>
        <dbReference type="PROSITE-ProRule" id="PRU00209"/>
    </source>
</evidence>
<protein>
    <recommendedName>
        <fullName evidence="8">tRNA-binding domain-containing protein</fullName>
    </recommendedName>
</protein>
<dbReference type="STRING" id="4829.A0A163JWW2"/>
<dbReference type="EMBL" id="LT554210">
    <property type="protein sequence ID" value="SAM03591.1"/>
    <property type="molecule type" value="Genomic_DNA"/>
</dbReference>
<dbReference type="OMA" id="QVCRTVC"/>
<dbReference type="CDD" id="cd10289">
    <property type="entry name" value="GST_C_AaRS_like"/>
    <property type="match status" value="1"/>
</dbReference>
<dbReference type="CDD" id="cd02799">
    <property type="entry name" value="tRNA_bind_EMAP-II_like"/>
    <property type="match status" value="1"/>
</dbReference>
<keyword evidence="3 6" id="KW-0820">tRNA-binding</keyword>
<feature type="domain" description="TRNA-binding" evidence="8">
    <location>
        <begin position="211"/>
        <end position="318"/>
    </location>
</feature>
<proteinExistence type="predicted"/>
<dbReference type="Pfam" id="PF21972">
    <property type="entry name" value="Arc1p_N_like"/>
    <property type="match status" value="1"/>
</dbReference>
<gene>
    <name evidence="9" type="primary">ABSGL_09433.1 scaffold 11253</name>
</gene>
<evidence type="ECO:0000313" key="10">
    <source>
        <dbReference type="Proteomes" id="UP000078561"/>
    </source>
</evidence>
<dbReference type="InterPro" id="IPR036282">
    <property type="entry name" value="Glutathione-S-Trfase_C_sf"/>
</dbReference>
<name>A0A163JWW2_ABSGL</name>
<dbReference type="Gene3D" id="2.40.50.140">
    <property type="entry name" value="Nucleic acid-binding proteins"/>
    <property type="match status" value="1"/>
</dbReference>
<dbReference type="InterPro" id="IPR053836">
    <property type="entry name" value="Arc1-like_N"/>
</dbReference>
<dbReference type="PANTHER" id="PTHR11586">
    <property type="entry name" value="TRNA-AMINOACYLATION COFACTOR ARC1 FAMILY MEMBER"/>
    <property type="match status" value="1"/>
</dbReference>
<evidence type="ECO:0000256" key="3">
    <source>
        <dbReference type="ARBA" id="ARBA00022555"/>
    </source>
</evidence>
<dbReference type="SUPFAM" id="SSF50249">
    <property type="entry name" value="Nucleic acid-binding proteins"/>
    <property type="match status" value="1"/>
</dbReference>
<keyword evidence="2" id="KW-0963">Cytoplasm</keyword>
<evidence type="ECO:0000313" key="9">
    <source>
        <dbReference type="EMBL" id="SAM03591.1"/>
    </source>
</evidence>
<dbReference type="GO" id="GO:0000049">
    <property type="term" value="F:tRNA binding"/>
    <property type="evidence" value="ECO:0007669"/>
    <property type="project" value="UniProtKB-UniRule"/>
</dbReference>
<keyword evidence="10" id="KW-1185">Reference proteome</keyword>
<evidence type="ECO:0000259" key="8">
    <source>
        <dbReference type="PROSITE" id="PS50886"/>
    </source>
</evidence>
<dbReference type="Proteomes" id="UP000078561">
    <property type="component" value="Unassembled WGS sequence"/>
</dbReference>
<dbReference type="GO" id="GO:0006412">
    <property type="term" value="P:translation"/>
    <property type="evidence" value="ECO:0007669"/>
    <property type="project" value="UniProtKB-KW"/>
</dbReference>
<dbReference type="SUPFAM" id="SSF47616">
    <property type="entry name" value="GST C-terminal domain-like"/>
    <property type="match status" value="1"/>
</dbReference>
<feature type="compositionally biased region" description="Basic and acidic residues" evidence="7">
    <location>
        <begin position="152"/>
        <end position="188"/>
    </location>
</feature>
<dbReference type="PANTHER" id="PTHR11586:SF33">
    <property type="entry name" value="AMINOACYL TRNA SYNTHASE COMPLEX-INTERACTING MULTIFUNCTIONAL PROTEIN 1"/>
    <property type="match status" value="1"/>
</dbReference>
<keyword evidence="5" id="KW-0648">Protein biosynthesis</keyword>
<dbReference type="GO" id="GO:0017102">
    <property type="term" value="C:methionyl glutamyl tRNA synthetase complex"/>
    <property type="evidence" value="ECO:0007669"/>
    <property type="project" value="TreeGrafter"/>
</dbReference>
<accession>A0A163JWW2</accession>
<dbReference type="PROSITE" id="PS50886">
    <property type="entry name" value="TRBD"/>
    <property type="match status" value="1"/>
</dbReference>
<dbReference type="InterPro" id="IPR002547">
    <property type="entry name" value="tRNA-bd_dom"/>
</dbReference>
<dbReference type="Gene3D" id="1.20.1050.130">
    <property type="match status" value="1"/>
</dbReference>
<dbReference type="InterPro" id="IPR012340">
    <property type="entry name" value="NA-bd_OB-fold"/>
</dbReference>
<keyword evidence="4 6" id="KW-0694">RNA-binding</keyword>
<dbReference type="FunFam" id="2.40.50.140:FF:000047">
    <property type="entry name" value="tyrosine--tRNA ligase, cytoplasmic isoform X2"/>
    <property type="match status" value="1"/>
</dbReference>
<sequence>MASVLHLNEKAPKDIILVHKYTKSSLPVDASSKDVTLEVDGKHIDAATTIITHIVTQSAPALLGQDKLEQTMSKLNTHLNFNTFFVANRLTVVDIVLFGILHAYTKNMKVTSVPNVLRWFDLIQELVIKKNDLANEFPLVAINLDDVPEPAAPKKDDKKGNKKEDKKAADKKEAAPTAKKDDTKDGGKKKEKKEKKEKKPAAAPVETDQPVVSRLDIRVGYIRSCKKHEGADSLYVEEIDLGDGEGECRTIVSGLVKWYPLEEMQNRWVICLTNLKPASMRGIKSHGMVLCASPADGSKVELLAPTDTSNVKPGDRVFFEGMEGEPEKVLNPKKKYWETVQPDFKTNDEGLAVFQDKPFLIKTASGDLVKCQVPSVQGGGIK</sequence>
<dbReference type="FunCoup" id="A0A163JWW2">
    <property type="interactions" value="41"/>
</dbReference>
<dbReference type="Pfam" id="PF01588">
    <property type="entry name" value="tRNA_bind"/>
    <property type="match status" value="1"/>
</dbReference>
<evidence type="ECO:0000256" key="1">
    <source>
        <dbReference type="ARBA" id="ARBA00004496"/>
    </source>
</evidence>
<evidence type="ECO:0000256" key="4">
    <source>
        <dbReference type="ARBA" id="ARBA00022884"/>
    </source>
</evidence>
<evidence type="ECO:0000256" key="7">
    <source>
        <dbReference type="SAM" id="MobiDB-lite"/>
    </source>
</evidence>
<reference evidence="9" key="1">
    <citation type="submission" date="2016-04" db="EMBL/GenBank/DDBJ databases">
        <authorList>
            <person name="Evans L.H."/>
            <person name="Alamgir A."/>
            <person name="Owens N."/>
            <person name="Weber N.D."/>
            <person name="Virtaneva K."/>
            <person name="Barbian K."/>
            <person name="Babar A."/>
            <person name="Rosenke K."/>
        </authorList>
    </citation>
    <scope>NUCLEOTIDE SEQUENCE [LARGE SCALE GENOMIC DNA]</scope>
    <source>
        <strain evidence="9">CBS 101.48</strain>
    </source>
</reference>
<organism evidence="9">
    <name type="scientific">Absidia glauca</name>
    <name type="common">Pin mould</name>
    <dbReference type="NCBI Taxonomy" id="4829"/>
    <lineage>
        <taxon>Eukaryota</taxon>
        <taxon>Fungi</taxon>
        <taxon>Fungi incertae sedis</taxon>
        <taxon>Mucoromycota</taxon>
        <taxon>Mucoromycotina</taxon>
        <taxon>Mucoromycetes</taxon>
        <taxon>Mucorales</taxon>
        <taxon>Cunninghamellaceae</taxon>
        <taxon>Absidia</taxon>
    </lineage>
</organism>
<dbReference type="AlphaFoldDB" id="A0A163JWW2"/>
<evidence type="ECO:0000256" key="2">
    <source>
        <dbReference type="ARBA" id="ARBA00022490"/>
    </source>
</evidence>